<sequence>MHQPQATALSTRADILTAQQEDPRRKSRLRAPLMTGEDGVVTIDERLWIPKSSTDLLARIFVAAHCGSQGHRDQEAMTLALKEQFSIVNMDAKVAKFVRQCLLCKHFKGPRLIPRPYGPLLSPTQRNEVVHWDFLSLDEGFGESAYLLVVKDGLSHFCELFPCAIPTAYVAAEALTMWYARYGMPVRLLSDQGTHFRNEMMKHLAARLKVELSFTPVYSSWLNGTVERINKDVLQVFRALLMEFGLDQHEWPYLLPAVQANLNHTTDQSLAGHAPIEVFTALPASSALNAIVVPANASRNERVVDQAGFDDMIDQLRSSLHDLYREVADAKERQRFRDMAAHNGTPSNFDVGYYELWSRIDQRLPNHKLLGHWVGPFKVPAALPHSFEIEHLVPRRKYEVHASRLKFYADSDLNTTTELLELASSQRMLLGVDKFVDYRFNQAFSRWELLVAWQGLQAIEIS</sequence>
<dbReference type="InterPro" id="IPR041588">
    <property type="entry name" value="Integrase_H2C2"/>
</dbReference>
<reference evidence="3" key="1">
    <citation type="submission" date="2023-04" db="EMBL/GenBank/DDBJ databases">
        <title>Phytophthora fragariaefolia NBRC 109709.</title>
        <authorList>
            <person name="Ichikawa N."/>
            <person name="Sato H."/>
            <person name="Tonouchi N."/>
        </authorList>
    </citation>
    <scope>NUCLEOTIDE SEQUENCE</scope>
    <source>
        <strain evidence="3">NBRC 109709</strain>
    </source>
</reference>
<evidence type="ECO:0000256" key="1">
    <source>
        <dbReference type="SAM" id="MobiDB-lite"/>
    </source>
</evidence>
<evidence type="ECO:0000313" key="4">
    <source>
        <dbReference type="Proteomes" id="UP001165121"/>
    </source>
</evidence>
<evidence type="ECO:0000259" key="2">
    <source>
        <dbReference type="PROSITE" id="PS50994"/>
    </source>
</evidence>
<organism evidence="3 4">
    <name type="scientific">Phytophthora fragariaefolia</name>
    <dbReference type="NCBI Taxonomy" id="1490495"/>
    <lineage>
        <taxon>Eukaryota</taxon>
        <taxon>Sar</taxon>
        <taxon>Stramenopiles</taxon>
        <taxon>Oomycota</taxon>
        <taxon>Peronosporomycetes</taxon>
        <taxon>Peronosporales</taxon>
        <taxon>Peronosporaceae</taxon>
        <taxon>Phytophthora</taxon>
    </lineage>
</organism>
<protein>
    <submittedName>
        <fullName evidence="3">Unnamed protein product</fullName>
    </submittedName>
</protein>
<accession>A0A9W6WVB0</accession>
<dbReference type="Gene3D" id="3.30.420.10">
    <property type="entry name" value="Ribonuclease H-like superfamily/Ribonuclease H"/>
    <property type="match status" value="1"/>
</dbReference>
<feature type="region of interest" description="Disordered" evidence="1">
    <location>
        <begin position="1"/>
        <end position="27"/>
    </location>
</feature>
<name>A0A9W6WVB0_9STRA</name>
<feature type="compositionally biased region" description="Polar residues" evidence="1">
    <location>
        <begin position="1"/>
        <end position="10"/>
    </location>
</feature>
<feature type="domain" description="Integrase catalytic" evidence="2">
    <location>
        <begin position="115"/>
        <end position="283"/>
    </location>
</feature>
<dbReference type="SUPFAM" id="SSF53098">
    <property type="entry name" value="Ribonuclease H-like"/>
    <property type="match status" value="1"/>
</dbReference>
<dbReference type="EMBL" id="BSXT01000143">
    <property type="protein sequence ID" value="GMF18862.1"/>
    <property type="molecule type" value="Genomic_DNA"/>
</dbReference>
<dbReference type="Pfam" id="PF00665">
    <property type="entry name" value="rve"/>
    <property type="match status" value="1"/>
</dbReference>
<dbReference type="AlphaFoldDB" id="A0A9W6WVB0"/>
<dbReference type="PANTHER" id="PTHR37984">
    <property type="entry name" value="PROTEIN CBG26694"/>
    <property type="match status" value="1"/>
</dbReference>
<dbReference type="InterPro" id="IPR050951">
    <property type="entry name" value="Retrovirus_Pol_polyprotein"/>
</dbReference>
<dbReference type="Proteomes" id="UP001165121">
    <property type="component" value="Unassembled WGS sequence"/>
</dbReference>
<comment type="caution">
    <text evidence="3">The sequence shown here is derived from an EMBL/GenBank/DDBJ whole genome shotgun (WGS) entry which is preliminary data.</text>
</comment>
<proteinExistence type="predicted"/>
<dbReference type="GO" id="GO:0003676">
    <property type="term" value="F:nucleic acid binding"/>
    <property type="evidence" value="ECO:0007669"/>
    <property type="project" value="InterPro"/>
</dbReference>
<keyword evidence="4" id="KW-1185">Reference proteome</keyword>
<dbReference type="OrthoDB" id="118872at2759"/>
<dbReference type="PANTHER" id="PTHR37984:SF5">
    <property type="entry name" value="PROTEIN NYNRIN-LIKE"/>
    <property type="match status" value="1"/>
</dbReference>
<dbReference type="Pfam" id="PF17921">
    <property type="entry name" value="Integrase_H2C2"/>
    <property type="match status" value="1"/>
</dbReference>
<evidence type="ECO:0000313" key="3">
    <source>
        <dbReference type="EMBL" id="GMF18862.1"/>
    </source>
</evidence>
<dbReference type="PROSITE" id="PS50994">
    <property type="entry name" value="INTEGRASE"/>
    <property type="match status" value="1"/>
</dbReference>
<dbReference type="InterPro" id="IPR036397">
    <property type="entry name" value="RNaseH_sf"/>
</dbReference>
<dbReference type="GO" id="GO:0015074">
    <property type="term" value="P:DNA integration"/>
    <property type="evidence" value="ECO:0007669"/>
    <property type="project" value="InterPro"/>
</dbReference>
<dbReference type="Gene3D" id="1.10.340.70">
    <property type="match status" value="1"/>
</dbReference>
<dbReference type="InterPro" id="IPR012337">
    <property type="entry name" value="RNaseH-like_sf"/>
</dbReference>
<gene>
    <name evidence="3" type="ORF">Pfra01_000178500</name>
</gene>
<dbReference type="InterPro" id="IPR001584">
    <property type="entry name" value="Integrase_cat-core"/>
</dbReference>